<dbReference type="InterPro" id="IPR038695">
    <property type="entry name" value="Saro_0823-like_sf"/>
</dbReference>
<comment type="caution">
    <text evidence="2">The sequence shown here is derived from an EMBL/GenBank/DDBJ whole genome shotgun (WGS) entry which is preliminary data.</text>
</comment>
<dbReference type="PROSITE" id="PS51257">
    <property type="entry name" value="PROKAR_LIPOPROTEIN"/>
    <property type="match status" value="1"/>
</dbReference>
<evidence type="ECO:0008006" key="4">
    <source>
        <dbReference type="Google" id="ProtNLM"/>
    </source>
</evidence>
<feature type="signal peptide" evidence="1">
    <location>
        <begin position="1"/>
        <end position="23"/>
    </location>
</feature>
<protein>
    <recommendedName>
        <fullName evidence="4">DUF192 domain-containing protein</fullName>
    </recommendedName>
</protein>
<evidence type="ECO:0000313" key="3">
    <source>
        <dbReference type="Proteomes" id="UP000288293"/>
    </source>
</evidence>
<keyword evidence="1" id="KW-0732">Signal</keyword>
<dbReference type="PANTHER" id="PTHR37953:SF1">
    <property type="entry name" value="UPF0127 PROTEIN MJ1496"/>
    <property type="match status" value="1"/>
</dbReference>
<dbReference type="AlphaFoldDB" id="A0A432W6Q6"/>
<reference evidence="2 3" key="1">
    <citation type="journal article" date="2011" name="Front. Microbiol.">
        <title>Genomic signatures of strain selection and enhancement in Bacillus atrophaeus var. globigii, a historical biowarfare simulant.</title>
        <authorList>
            <person name="Gibbons H.S."/>
            <person name="Broomall S.M."/>
            <person name="McNew L.A."/>
            <person name="Daligault H."/>
            <person name="Chapman C."/>
            <person name="Bruce D."/>
            <person name="Karavis M."/>
            <person name="Krepps M."/>
            <person name="McGregor P.A."/>
            <person name="Hong C."/>
            <person name="Park K.H."/>
            <person name="Akmal A."/>
            <person name="Feldman A."/>
            <person name="Lin J.S."/>
            <person name="Chang W.E."/>
            <person name="Higgs B.W."/>
            <person name="Demirev P."/>
            <person name="Lindquist J."/>
            <person name="Liem A."/>
            <person name="Fochler E."/>
            <person name="Read T.D."/>
            <person name="Tapia R."/>
            <person name="Johnson S."/>
            <person name="Bishop-Lilly K.A."/>
            <person name="Detter C."/>
            <person name="Han C."/>
            <person name="Sozhamannan S."/>
            <person name="Rosenzweig C.N."/>
            <person name="Skowronski E.W."/>
        </authorList>
    </citation>
    <scope>NUCLEOTIDE SEQUENCE [LARGE SCALE GENOMIC DNA]</scope>
    <source>
        <strain evidence="2 3">MLST1</strain>
    </source>
</reference>
<name>A0A432W6Q6_9GAMM</name>
<dbReference type="Pfam" id="PF02643">
    <property type="entry name" value="DUF192"/>
    <property type="match status" value="1"/>
</dbReference>
<accession>A0A432W6Q6</accession>
<dbReference type="PANTHER" id="PTHR37953">
    <property type="entry name" value="UPF0127 PROTEIN MJ1496"/>
    <property type="match status" value="1"/>
</dbReference>
<dbReference type="InterPro" id="IPR003795">
    <property type="entry name" value="DUF192"/>
</dbReference>
<dbReference type="EMBL" id="PIPL01000001">
    <property type="protein sequence ID" value="RUO25763.1"/>
    <property type="molecule type" value="Genomic_DNA"/>
</dbReference>
<sequence>MDIMKLRLSLTFFVLITLSVSCAPSDSPLAEETKQQNLEQHPLCLVSESRRHHIEAEYAVTGEQRAIGLMNRENLETDSGMLFYYPTSERRSFWMFQTLIPLDIAFIASDGEILQVFTMQPCDSDEPRLCVSYPSRQAFRTALEMNAGYFNETGFGPGDYLLDSDCERVAWENWNGLAR</sequence>
<feature type="chain" id="PRO_5019396534" description="DUF192 domain-containing protein" evidence="1">
    <location>
        <begin position="24"/>
        <end position="179"/>
    </location>
</feature>
<dbReference type="Proteomes" id="UP000288293">
    <property type="component" value="Unassembled WGS sequence"/>
</dbReference>
<evidence type="ECO:0000313" key="2">
    <source>
        <dbReference type="EMBL" id="RUO25763.1"/>
    </source>
</evidence>
<proteinExistence type="predicted"/>
<evidence type="ECO:0000256" key="1">
    <source>
        <dbReference type="SAM" id="SignalP"/>
    </source>
</evidence>
<organism evidence="2 3">
    <name type="scientific">Aliidiomarina minuta</name>
    <dbReference type="NCBI Taxonomy" id="880057"/>
    <lineage>
        <taxon>Bacteria</taxon>
        <taxon>Pseudomonadati</taxon>
        <taxon>Pseudomonadota</taxon>
        <taxon>Gammaproteobacteria</taxon>
        <taxon>Alteromonadales</taxon>
        <taxon>Idiomarinaceae</taxon>
        <taxon>Aliidiomarina</taxon>
    </lineage>
</organism>
<keyword evidence="3" id="KW-1185">Reference proteome</keyword>
<gene>
    <name evidence="2" type="ORF">CWE09_03265</name>
</gene>
<dbReference type="Gene3D" id="2.60.120.1140">
    <property type="entry name" value="Protein of unknown function DUF192"/>
    <property type="match status" value="1"/>
</dbReference>